<reference evidence="2 3" key="1">
    <citation type="submission" date="2015-09" db="EMBL/GenBank/DDBJ databases">
        <title>Host preference determinants of Valsa canker pathogens revealed by comparative genomics.</title>
        <authorList>
            <person name="Yin Z."/>
            <person name="Huang L."/>
        </authorList>
    </citation>
    <scope>NUCLEOTIDE SEQUENCE [LARGE SCALE GENOMIC DNA]</scope>
    <source>
        <strain evidence="2 3">YSFL</strain>
    </source>
</reference>
<name>A0A423VQU9_CYTCH</name>
<gene>
    <name evidence="2" type="ORF">VSDG_06857</name>
</gene>
<feature type="compositionally biased region" description="Basic residues" evidence="1">
    <location>
        <begin position="1"/>
        <end position="10"/>
    </location>
</feature>
<feature type="region of interest" description="Disordered" evidence="1">
    <location>
        <begin position="252"/>
        <end position="309"/>
    </location>
</feature>
<feature type="compositionally biased region" description="Low complexity" evidence="1">
    <location>
        <begin position="77"/>
        <end position="91"/>
    </location>
</feature>
<dbReference type="Proteomes" id="UP000284375">
    <property type="component" value="Unassembled WGS sequence"/>
</dbReference>
<dbReference type="PANTHER" id="PTHR28527:SF1">
    <property type="entry name" value="SWI5-DEPENDENT RECOMBINATION DNA REPAIR PROTEIN 1"/>
    <property type="match status" value="1"/>
</dbReference>
<dbReference type="GO" id="GO:0006310">
    <property type="term" value="P:DNA recombination"/>
    <property type="evidence" value="ECO:0007669"/>
    <property type="project" value="TreeGrafter"/>
</dbReference>
<dbReference type="EMBL" id="LJZO01000033">
    <property type="protein sequence ID" value="ROV93340.1"/>
    <property type="molecule type" value="Genomic_DNA"/>
</dbReference>
<evidence type="ECO:0000313" key="3">
    <source>
        <dbReference type="Proteomes" id="UP000284375"/>
    </source>
</evidence>
<proteinExistence type="predicted"/>
<evidence type="ECO:0000313" key="2">
    <source>
        <dbReference type="EMBL" id="ROV93340.1"/>
    </source>
</evidence>
<dbReference type="Gene3D" id="6.10.140.1020">
    <property type="match status" value="1"/>
</dbReference>
<accession>A0A423VQU9</accession>
<sequence>MSTPAAKRRRVDAANAALRKPFQSPVIRRPGPPDGTPGSRTTTSTTANDNHSSSSRTPDVAAAAAATGKRSLEDVYSPSSPSVPRRLGVSPRRPRPASPLPKLSMKTTPPGPAGPGGKRTSLGAHAAAAGPDGGGDVQDDDDDENPFAALVRAHRTTGQDVMIGDAGRRLETARQARRIEAASERRYPEGPVDQELRDLVARWRGAARLAADELFGTVRGRVDTAGGPRAWKAMRQRQEDFYRGFDQELLPGRSKRAASGGGGDDGEDYDDGEEGNEGAFERGDGESSLEKEQRLLGEGGPDEDEDEPVSHSVSFLLAVNMTDLLQLQQEFNMAMMLRSLNIDLSLLGYDEAEEKWID</sequence>
<protein>
    <submittedName>
        <fullName evidence="2">Uncharacterized protein</fullName>
    </submittedName>
</protein>
<dbReference type="STRING" id="252740.A0A423VQU9"/>
<feature type="compositionally biased region" description="Acidic residues" evidence="1">
    <location>
        <begin position="264"/>
        <end position="276"/>
    </location>
</feature>
<keyword evidence="3" id="KW-1185">Reference proteome</keyword>
<evidence type="ECO:0000256" key="1">
    <source>
        <dbReference type="SAM" id="MobiDB-lite"/>
    </source>
</evidence>
<feature type="compositionally biased region" description="Low complexity" evidence="1">
    <location>
        <begin position="36"/>
        <end position="66"/>
    </location>
</feature>
<dbReference type="PANTHER" id="PTHR28527">
    <property type="entry name" value="MATING-TYPE SWITCHING PROTEIN SWI2-RELATED"/>
    <property type="match status" value="1"/>
</dbReference>
<organism evidence="2 3">
    <name type="scientific">Cytospora chrysosperma</name>
    <name type="common">Cytospora canker fungus</name>
    <name type="synonym">Sphaeria chrysosperma</name>
    <dbReference type="NCBI Taxonomy" id="252740"/>
    <lineage>
        <taxon>Eukaryota</taxon>
        <taxon>Fungi</taxon>
        <taxon>Dikarya</taxon>
        <taxon>Ascomycota</taxon>
        <taxon>Pezizomycotina</taxon>
        <taxon>Sordariomycetes</taxon>
        <taxon>Sordariomycetidae</taxon>
        <taxon>Diaporthales</taxon>
        <taxon>Cytosporaceae</taxon>
        <taxon>Cytospora</taxon>
    </lineage>
</organism>
<dbReference type="OrthoDB" id="27934at2759"/>
<feature type="compositionally biased region" description="Basic and acidic residues" evidence="1">
    <location>
        <begin position="279"/>
        <end position="295"/>
    </location>
</feature>
<feature type="region of interest" description="Disordered" evidence="1">
    <location>
        <begin position="1"/>
        <end position="144"/>
    </location>
</feature>
<dbReference type="AlphaFoldDB" id="A0A423VQU9"/>
<comment type="caution">
    <text evidence="2">The sequence shown here is derived from an EMBL/GenBank/DDBJ whole genome shotgun (WGS) entry which is preliminary data.</text>
</comment>